<dbReference type="Proteomes" id="UP000297700">
    <property type="component" value="Unassembled WGS sequence"/>
</dbReference>
<evidence type="ECO:0000256" key="1">
    <source>
        <dbReference type="SAM" id="MobiDB-lite"/>
    </source>
</evidence>
<sequence>MQMSLARIFRCAVGPRSFGDVMAGPCPGHPVLANGTKNVDARDKPGHDDLWARNAITPPPRSSRSRCGRSWR</sequence>
<feature type="compositionally biased region" description="Basic residues" evidence="1">
    <location>
        <begin position="63"/>
        <end position="72"/>
    </location>
</feature>
<protein>
    <submittedName>
        <fullName evidence="2">Uncharacterized protein</fullName>
    </submittedName>
</protein>
<feature type="compositionally biased region" description="Basic and acidic residues" evidence="1">
    <location>
        <begin position="39"/>
        <end position="51"/>
    </location>
</feature>
<evidence type="ECO:0000313" key="2">
    <source>
        <dbReference type="EMBL" id="TFV80529.1"/>
    </source>
</evidence>
<reference evidence="2 3" key="1">
    <citation type="submission" date="2019-03" db="EMBL/GenBank/DDBJ databases">
        <title>Bradyrhizobium strains diversity.</title>
        <authorList>
            <person name="Urquiaga M.C.O."/>
            <person name="Hungria M."/>
            <person name="Delamuta J.R.M."/>
            <person name="Klepa M.S."/>
        </authorList>
    </citation>
    <scope>NUCLEOTIDE SEQUENCE [LARGE SCALE GENOMIC DNA]</scope>
    <source>
        <strain evidence="2 3">CNPSo 3426</strain>
    </source>
</reference>
<comment type="caution">
    <text evidence="2">The sequence shown here is derived from an EMBL/GenBank/DDBJ whole genome shotgun (WGS) entry which is preliminary data.</text>
</comment>
<accession>A0A4Y9PJC3</accession>
<feature type="region of interest" description="Disordered" evidence="1">
    <location>
        <begin position="35"/>
        <end position="72"/>
    </location>
</feature>
<proteinExistence type="predicted"/>
<evidence type="ECO:0000313" key="3">
    <source>
        <dbReference type="Proteomes" id="UP000297700"/>
    </source>
</evidence>
<organism evidence="2 3">
    <name type="scientific">Bradyrhizobium frederickii</name>
    <dbReference type="NCBI Taxonomy" id="2560054"/>
    <lineage>
        <taxon>Bacteria</taxon>
        <taxon>Pseudomonadati</taxon>
        <taxon>Pseudomonadota</taxon>
        <taxon>Alphaproteobacteria</taxon>
        <taxon>Hyphomicrobiales</taxon>
        <taxon>Nitrobacteraceae</taxon>
        <taxon>Bradyrhizobium</taxon>
    </lineage>
</organism>
<dbReference type="AlphaFoldDB" id="A0A4Y9PJC3"/>
<dbReference type="EMBL" id="SPQS01000001">
    <property type="protein sequence ID" value="TFV80529.1"/>
    <property type="molecule type" value="Genomic_DNA"/>
</dbReference>
<name>A0A4Y9PJC3_9BRAD</name>
<gene>
    <name evidence="2" type="ORF">E4K64_01590</name>
</gene>